<feature type="compositionally biased region" description="Low complexity" evidence="1">
    <location>
        <begin position="126"/>
        <end position="139"/>
    </location>
</feature>
<evidence type="ECO:0000259" key="2">
    <source>
        <dbReference type="Pfam" id="PF14478"/>
    </source>
</evidence>
<evidence type="ECO:0000313" key="3">
    <source>
        <dbReference type="EMBL" id="RJX39259.1"/>
    </source>
</evidence>
<dbReference type="Proteomes" id="UP000267798">
    <property type="component" value="Unassembled WGS sequence"/>
</dbReference>
<organism evidence="3 4">
    <name type="scientific">Paenibacillus pinisoli</name>
    <dbReference type="NCBI Taxonomy" id="1276110"/>
    <lineage>
        <taxon>Bacteria</taxon>
        <taxon>Bacillati</taxon>
        <taxon>Bacillota</taxon>
        <taxon>Bacilli</taxon>
        <taxon>Bacillales</taxon>
        <taxon>Paenibacillaceae</taxon>
        <taxon>Paenibacillus</taxon>
    </lineage>
</organism>
<keyword evidence="4" id="KW-1185">Reference proteome</keyword>
<proteinExistence type="predicted"/>
<reference evidence="3 4" key="1">
    <citation type="submission" date="2018-09" db="EMBL/GenBank/DDBJ databases">
        <title>Paenibacillus aracenensis nov. sp. isolated from a cave in southern Spain.</title>
        <authorList>
            <person name="Jurado V."/>
            <person name="Gutierrez-Patricio S."/>
            <person name="Gonzalez-Pimentel J.L."/>
            <person name="Miller A.Z."/>
            <person name="Laiz L."/>
            <person name="Saiz-Jimenez C."/>
        </authorList>
    </citation>
    <scope>NUCLEOTIDE SEQUENCE [LARGE SCALE GENOMIC DNA]</scope>
    <source>
        <strain evidence="3 4">JCM 19203</strain>
    </source>
</reference>
<dbReference type="EMBL" id="QXQB01000003">
    <property type="protein sequence ID" value="RJX39259.1"/>
    <property type="molecule type" value="Genomic_DNA"/>
</dbReference>
<feature type="compositionally biased region" description="Pro residues" evidence="1">
    <location>
        <begin position="94"/>
        <end position="104"/>
    </location>
</feature>
<dbReference type="Pfam" id="PF14478">
    <property type="entry name" value="DUF4430"/>
    <property type="match status" value="1"/>
</dbReference>
<feature type="region of interest" description="Disordered" evidence="1">
    <location>
        <begin position="45"/>
        <end position="159"/>
    </location>
</feature>
<dbReference type="Gene3D" id="2.170.130.30">
    <property type="match status" value="1"/>
</dbReference>
<sequence>MSNKKLLFGICIGLALTIAFFLGPRHEVVPLTPEQAAHVVDADEPAAPSAVATADGDVDEEVVPGEDEQKPELASEPPGTEKGGEAAEEERPSEAPPALEPPGQPATGNPEGVQSPEATVKPSLQPSATPKPAATTAPSEGGKDRYLTDPVPTGKPKPVEWQDVTINKDKEMSITLSVTAKTILNNMKLFNEKKLEVLPEDGVIYPAQKVTFYEGESVFDVLLREMKRNKIHMEFVMTPMYNSNYVEGINNIYEFDCGELSGWMYKVNDWFPNYGASRYVLKDGDVVDWVYTCDLGRDIGGGFVAGGEQ</sequence>
<dbReference type="OrthoDB" id="2356646at2"/>
<comment type="caution">
    <text evidence="3">The sequence shown here is derived from an EMBL/GenBank/DDBJ whole genome shotgun (WGS) entry which is preliminary data.</text>
</comment>
<evidence type="ECO:0000313" key="4">
    <source>
        <dbReference type="Proteomes" id="UP000267798"/>
    </source>
</evidence>
<name>A0A3A6PLZ0_9BACL</name>
<feature type="compositionally biased region" description="Acidic residues" evidence="1">
    <location>
        <begin position="56"/>
        <end position="66"/>
    </location>
</feature>
<evidence type="ECO:0000256" key="1">
    <source>
        <dbReference type="SAM" id="MobiDB-lite"/>
    </source>
</evidence>
<accession>A0A3A6PLZ0</accession>
<feature type="compositionally biased region" description="Basic and acidic residues" evidence="1">
    <location>
        <begin position="82"/>
        <end position="93"/>
    </location>
</feature>
<feature type="domain" description="Transcobalamin-like C-terminal" evidence="2">
    <location>
        <begin position="215"/>
        <end position="292"/>
    </location>
</feature>
<gene>
    <name evidence="3" type="ORF">D3P09_15595</name>
</gene>
<dbReference type="AlphaFoldDB" id="A0A3A6PLZ0"/>
<dbReference type="InterPro" id="IPR027954">
    <property type="entry name" value="Transcobalamin-like_C"/>
</dbReference>
<protein>
    <submittedName>
        <fullName evidence="3">DUF4430 domain-containing protein</fullName>
    </submittedName>
</protein>